<dbReference type="PRINTS" id="PR00505">
    <property type="entry name" value="D12N6MTFRASE"/>
</dbReference>
<dbReference type="PANTHER" id="PTHR30481:SF3">
    <property type="entry name" value="DNA ADENINE METHYLASE"/>
    <property type="match status" value="1"/>
</dbReference>
<reference evidence="7 8" key="1">
    <citation type="journal article" date="2011" name="J. Bacteriol.">
        <title>Complete genome of the cellulolytic ruminal bacterium Ruminococcus albus 7.</title>
        <authorList>
            <person name="Suen G."/>
            <person name="Stevenson D.M."/>
            <person name="Bruce D.C."/>
            <person name="Chertkov O."/>
            <person name="Copeland A."/>
            <person name="Cheng J.F."/>
            <person name="Detter C."/>
            <person name="Detter J.C."/>
            <person name="Goodwin L.A."/>
            <person name="Han C.S."/>
            <person name="Hauser L.J."/>
            <person name="Ivanova N.N."/>
            <person name="Kyrpides N.C."/>
            <person name="Land M.L."/>
            <person name="Lapidus A."/>
            <person name="Lucas S."/>
            <person name="Ovchinnikova G."/>
            <person name="Pitluck S."/>
            <person name="Tapia R."/>
            <person name="Woyke T."/>
            <person name="Boyum J."/>
            <person name="Mead D."/>
            <person name="Weimer P.J."/>
        </authorList>
    </citation>
    <scope>NUCLEOTIDE SEQUENCE [LARGE SCALE GENOMIC DNA]</scope>
    <source>
        <strain evidence="8">ATCC 27210 / DSM 20455 / JCM 14654 / NCDO 2250 / 7</strain>
    </source>
</reference>
<keyword evidence="5" id="KW-0949">S-adenosyl-L-methionine</keyword>
<organism evidence="7 8">
    <name type="scientific">Ruminococcus albus (strain ATCC 27210 / DSM 20455 / JCM 14654 / NCDO 2250 / 7)</name>
    <dbReference type="NCBI Taxonomy" id="697329"/>
    <lineage>
        <taxon>Bacteria</taxon>
        <taxon>Bacillati</taxon>
        <taxon>Bacillota</taxon>
        <taxon>Clostridia</taxon>
        <taxon>Eubacteriales</taxon>
        <taxon>Oscillospiraceae</taxon>
        <taxon>Ruminococcus</taxon>
    </lineage>
</organism>
<dbReference type="Gene3D" id="1.10.1020.10">
    <property type="entry name" value="Adenine-specific Methyltransferase, Domain 2"/>
    <property type="match status" value="1"/>
</dbReference>
<evidence type="ECO:0000313" key="8">
    <source>
        <dbReference type="Proteomes" id="UP000006919"/>
    </source>
</evidence>
<dbReference type="SUPFAM" id="SSF53335">
    <property type="entry name" value="S-adenosyl-L-methionine-dependent methyltransferases"/>
    <property type="match status" value="1"/>
</dbReference>
<evidence type="ECO:0000256" key="1">
    <source>
        <dbReference type="ARBA" id="ARBA00006594"/>
    </source>
</evidence>
<dbReference type="GO" id="GO:0009307">
    <property type="term" value="P:DNA restriction-modification system"/>
    <property type="evidence" value="ECO:0007669"/>
    <property type="project" value="InterPro"/>
</dbReference>
<gene>
    <name evidence="7" type="ordered locus">Rumal_2926</name>
</gene>
<dbReference type="PIRSF" id="PIRSF000398">
    <property type="entry name" value="M_m6A_EcoRV"/>
    <property type="match status" value="1"/>
</dbReference>
<dbReference type="Proteomes" id="UP000006919">
    <property type="component" value="Chromosome"/>
</dbReference>
<dbReference type="InterPro" id="IPR012327">
    <property type="entry name" value="MeTrfase_D12"/>
</dbReference>
<evidence type="ECO:0000256" key="5">
    <source>
        <dbReference type="ARBA" id="ARBA00022691"/>
    </source>
</evidence>
<dbReference type="GO" id="GO:0032259">
    <property type="term" value="P:methylation"/>
    <property type="evidence" value="ECO:0007669"/>
    <property type="project" value="UniProtKB-KW"/>
</dbReference>
<dbReference type="AlphaFoldDB" id="E6UJ44"/>
<evidence type="ECO:0000256" key="6">
    <source>
        <dbReference type="ARBA" id="ARBA00047942"/>
    </source>
</evidence>
<dbReference type="InterPro" id="IPR023095">
    <property type="entry name" value="Ade_MeTrfase_dom_2"/>
</dbReference>
<dbReference type="InterPro" id="IPR012263">
    <property type="entry name" value="M_m6A_EcoRV"/>
</dbReference>
<evidence type="ECO:0000256" key="2">
    <source>
        <dbReference type="ARBA" id="ARBA00011900"/>
    </source>
</evidence>
<dbReference type="NCBIfam" id="TIGR00571">
    <property type="entry name" value="dam"/>
    <property type="match status" value="1"/>
</dbReference>
<dbReference type="EC" id="2.1.1.72" evidence="2"/>
<evidence type="ECO:0000256" key="3">
    <source>
        <dbReference type="ARBA" id="ARBA00022603"/>
    </source>
</evidence>
<dbReference type="InterPro" id="IPR029063">
    <property type="entry name" value="SAM-dependent_MTases_sf"/>
</dbReference>
<proteinExistence type="inferred from homology"/>
<protein>
    <recommendedName>
        <fullName evidence="2">site-specific DNA-methyltransferase (adenine-specific)</fullName>
        <ecNumber evidence="2">2.1.1.72</ecNumber>
    </recommendedName>
</protein>
<dbReference type="Pfam" id="PF02086">
    <property type="entry name" value="MethyltransfD12"/>
    <property type="match status" value="1"/>
</dbReference>
<dbReference type="GO" id="GO:0043565">
    <property type="term" value="F:sequence-specific DNA binding"/>
    <property type="evidence" value="ECO:0007669"/>
    <property type="project" value="TreeGrafter"/>
</dbReference>
<dbReference type="GO" id="GO:0006298">
    <property type="term" value="P:mismatch repair"/>
    <property type="evidence" value="ECO:0007669"/>
    <property type="project" value="TreeGrafter"/>
</dbReference>
<evidence type="ECO:0000256" key="4">
    <source>
        <dbReference type="ARBA" id="ARBA00022679"/>
    </source>
</evidence>
<accession>E6UJ44</accession>
<dbReference type="STRING" id="697329.Rumal_2926"/>
<keyword evidence="4 7" id="KW-0808">Transferase</keyword>
<sequence length="283" mass="33214">MKPILKYRGGKSKEIPNFSSFIPKDFDTYFEPFLGGGAVFFHLAPQKAVINDINEKLIQFYLELQTNPTAVREQLDRLQALYEANQAEYEQLKALTPDERVENKNEALYYLIRDMYNHKIPIEYLESVIYFFINKTAYSGMIRFNAQGEYNVPFGRYKNFNTQLITPEHFALIKSAHIMSGDYSKVFEMATEKDFMFLDPPYDCIFNDYGNIDFKNGFDEEQHRRLAADFRNLSCKALMIIGKTELTEELYGEFVKGEYEKSYAVNIRNRFKSESMHIIVTNY</sequence>
<dbReference type="HOGENOM" id="CLU_063430_0_0_9"/>
<dbReference type="GO" id="GO:0009007">
    <property type="term" value="F:site-specific DNA-methyltransferase (adenine-specific) activity"/>
    <property type="evidence" value="ECO:0007669"/>
    <property type="project" value="UniProtKB-EC"/>
</dbReference>
<dbReference type="REBASE" id="30872">
    <property type="entry name" value="M.Ral7ORF2926P"/>
</dbReference>
<dbReference type="eggNOG" id="COG0338">
    <property type="taxonomic scope" value="Bacteria"/>
</dbReference>
<keyword evidence="3 7" id="KW-0489">Methyltransferase</keyword>
<evidence type="ECO:0000313" key="7">
    <source>
        <dbReference type="EMBL" id="ADU23392.1"/>
    </source>
</evidence>
<comment type="catalytic activity">
    <reaction evidence="6">
        <text>a 2'-deoxyadenosine in DNA + S-adenosyl-L-methionine = an N(6)-methyl-2'-deoxyadenosine in DNA + S-adenosyl-L-homocysteine + H(+)</text>
        <dbReference type="Rhea" id="RHEA:15197"/>
        <dbReference type="Rhea" id="RHEA-COMP:12418"/>
        <dbReference type="Rhea" id="RHEA-COMP:12419"/>
        <dbReference type="ChEBI" id="CHEBI:15378"/>
        <dbReference type="ChEBI" id="CHEBI:57856"/>
        <dbReference type="ChEBI" id="CHEBI:59789"/>
        <dbReference type="ChEBI" id="CHEBI:90615"/>
        <dbReference type="ChEBI" id="CHEBI:90616"/>
        <dbReference type="EC" id="2.1.1.72"/>
    </reaction>
</comment>
<name>E6UJ44_RUMA7</name>
<dbReference type="OrthoDB" id="9805629at2"/>
<dbReference type="GO" id="GO:1904047">
    <property type="term" value="F:S-adenosyl-L-methionine binding"/>
    <property type="evidence" value="ECO:0007669"/>
    <property type="project" value="TreeGrafter"/>
</dbReference>
<dbReference type="Gene3D" id="3.40.50.150">
    <property type="entry name" value="Vaccinia Virus protein VP39"/>
    <property type="match status" value="1"/>
</dbReference>
<dbReference type="RefSeq" id="WP_013499501.1">
    <property type="nucleotide sequence ID" value="NC_014833.1"/>
</dbReference>
<dbReference type="KEGG" id="ral:Rumal_2926"/>
<comment type="similarity">
    <text evidence="1">Belongs to the N(4)/N(6)-methyltransferase family.</text>
</comment>
<dbReference type="EMBL" id="CP002403">
    <property type="protein sequence ID" value="ADU23392.1"/>
    <property type="molecule type" value="Genomic_DNA"/>
</dbReference>
<dbReference type="PANTHER" id="PTHR30481">
    <property type="entry name" value="DNA ADENINE METHYLASE"/>
    <property type="match status" value="1"/>
</dbReference>